<keyword evidence="2 6" id="KW-0378">Hydrolase</keyword>
<evidence type="ECO:0000313" key="6">
    <source>
        <dbReference type="EMBL" id="RGO33473.1"/>
    </source>
</evidence>
<dbReference type="Proteomes" id="UP000095485">
    <property type="component" value="Unassembled WGS sequence"/>
</dbReference>
<evidence type="ECO:0000313" key="8">
    <source>
        <dbReference type="Proteomes" id="UP000261285"/>
    </source>
</evidence>
<dbReference type="PANTHER" id="PTHR34698:SF2">
    <property type="entry name" value="5-OXOPROLINASE SUBUNIT B"/>
    <property type="match status" value="1"/>
</dbReference>
<evidence type="ECO:0000259" key="4">
    <source>
        <dbReference type="SMART" id="SM00796"/>
    </source>
</evidence>
<protein>
    <submittedName>
        <fullName evidence="6">Allophanate hydrolase subunit 1</fullName>
    </submittedName>
    <submittedName>
        <fullName evidence="5">Sporulation inhibitor kipI</fullName>
    </submittedName>
</protein>
<dbReference type="Pfam" id="PF02682">
    <property type="entry name" value="CT_C_D"/>
    <property type="match status" value="1"/>
</dbReference>
<reference evidence="6 8" key="2">
    <citation type="submission" date="2018-08" db="EMBL/GenBank/DDBJ databases">
        <title>A genome reference for cultivated species of the human gut microbiota.</title>
        <authorList>
            <person name="Zou Y."/>
            <person name="Xue W."/>
            <person name="Luo G."/>
        </authorList>
    </citation>
    <scope>NUCLEOTIDE SEQUENCE [LARGE SCALE GENOMIC DNA]</scope>
    <source>
        <strain evidence="6 8">OM02-16</strain>
    </source>
</reference>
<dbReference type="GeneID" id="96227876"/>
<dbReference type="AlphaFoldDB" id="A0A174L6J5"/>
<dbReference type="SUPFAM" id="SSF50891">
    <property type="entry name" value="Cyclophilin-like"/>
    <property type="match status" value="1"/>
</dbReference>
<dbReference type="EMBL" id="QSVN01000004">
    <property type="protein sequence ID" value="RGO33473.1"/>
    <property type="molecule type" value="Genomic_DNA"/>
</dbReference>
<organism evidence="5 7">
    <name type="scientific">Dorea longicatena</name>
    <dbReference type="NCBI Taxonomy" id="88431"/>
    <lineage>
        <taxon>Bacteria</taxon>
        <taxon>Bacillati</taxon>
        <taxon>Bacillota</taxon>
        <taxon>Clostridia</taxon>
        <taxon>Lachnospirales</taxon>
        <taxon>Lachnospiraceae</taxon>
        <taxon>Dorea</taxon>
    </lineage>
</organism>
<evidence type="ECO:0000313" key="7">
    <source>
        <dbReference type="Proteomes" id="UP000095485"/>
    </source>
</evidence>
<dbReference type="RefSeq" id="WP_055281782.1">
    <property type="nucleotide sequence ID" value="NZ_CABMEZ010000004.1"/>
</dbReference>
<evidence type="ECO:0000256" key="1">
    <source>
        <dbReference type="ARBA" id="ARBA00022741"/>
    </source>
</evidence>
<dbReference type="EMBL" id="CZAY01000004">
    <property type="protein sequence ID" value="CUP17179.1"/>
    <property type="molecule type" value="Genomic_DNA"/>
</dbReference>
<proteinExistence type="predicted"/>
<dbReference type="GO" id="GO:0005524">
    <property type="term" value="F:ATP binding"/>
    <property type="evidence" value="ECO:0007669"/>
    <property type="project" value="UniProtKB-KW"/>
</dbReference>
<dbReference type="Proteomes" id="UP000261285">
    <property type="component" value="Unassembled WGS sequence"/>
</dbReference>
<keyword evidence="1" id="KW-0547">Nucleotide-binding</keyword>
<dbReference type="InterPro" id="IPR003833">
    <property type="entry name" value="CT_C_D"/>
</dbReference>
<dbReference type="Gene3D" id="3.30.1360.40">
    <property type="match status" value="1"/>
</dbReference>
<dbReference type="GO" id="GO:0016787">
    <property type="term" value="F:hydrolase activity"/>
    <property type="evidence" value="ECO:0007669"/>
    <property type="project" value="UniProtKB-KW"/>
</dbReference>
<dbReference type="OrthoDB" id="9778567at2"/>
<dbReference type="Gene3D" id="2.40.100.10">
    <property type="entry name" value="Cyclophilin-like"/>
    <property type="match status" value="1"/>
</dbReference>
<evidence type="ECO:0000256" key="2">
    <source>
        <dbReference type="ARBA" id="ARBA00022801"/>
    </source>
</evidence>
<accession>A0A174L6J5</accession>
<feature type="domain" description="Carboxyltransferase" evidence="4">
    <location>
        <begin position="3"/>
        <end position="206"/>
    </location>
</feature>
<evidence type="ECO:0000256" key="3">
    <source>
        <dbReference type="ARBA" id="ARBA00022840"/>
    </source>
</evidence>
<dbReference type="InterPro" id="IPR010016">
    <property type="entry name" value="PxpB"/>
</dbReference>
<dbReference type="SUPFAM" id="SSF160467">
    <property type="entry name" value="PH0987 N-terminal domain-like"/>
    <property type="match status" value="1"/>
</dbReference>
<reference evidence="5 7" key="1">
    <citation type="submission" date="2015-09" db="EMBL/GenBank/DDBJ databases">
        <authorList>
            <consortium name="Pathogen Informatics"/>
        </authorList>
    </citation>
    <scope>NUCLEOTIDE SEQUENCE [LARGE SCALE GENOMIC DNA]</scope>
    <source>
        <strain evidence="5 7">2789STDY5834914</strain>
    </source>
</reference>
<name>A0A174L6J5_9FIRM</name>
<keyword evidence="3" id="KW-0067">ATP-binding</keyword>
<gene>
    <name evidence="5" type="primary">kipI</name>
    <name evidence="6" type="ORF">DXB16_05760</name>
    <name evidence="5" type="ORF">ERS852526_00572</name>
</gene>
<evidence type="ECO:0000313" key="5">
    <source>
        <dbReference type="EMBL" id="CUP17179.1"/>
    </source>
</evidence>
<dbReference type="InterPro" id="IPR029000">
    <property type="entry name" value="Cyclophilin-like_dom_sf"/>
</dbReference>
<dbReference type="SMART" id="SM00796">
    <property type="entry name" value="AHS1"/>
    <property type="match status" value="1"/>
</dbReference>
<sequence length="245" mass="28205">MEVRFLTAGDRAVSVEFGKTICLETNAKVRMLDENLKEDPIEGMIETVPTYCALIIHYRPEVIRYGKLVKELEKRLGNMHAVDNSNKKKVVKEVPVYYGGETGPDLEYCAELEHTTVEEIIRKHSEHEYYVYMLGFAPGHPYMARFDEPFGFKRRESPRVKIPARSIVVQQNLSDFIPFEQPCGWNIIGSTPLDICNFDNEDPFLVHAGDWVKHVPVTKSEYDKIRRDVEKGTYKVKTYTPEGNA</sequence>
<dbReference type="PANTHER" id="PTHR34698">
    <property type="entry name" value="5-OXOPROLINASE SUBUNIT B"/>
    <property type="match status" value="1"/>
</dbReference>